<dbReference type="RefSeq" id="WP_245960337.1">
    <property type="nucleotide sequence ID" value="NZ_REFO01000013.1"/>
</dbReference>
<dbReference type="Proteomes" id="UP000280842">
    <property type="component" value="Unassembled WGS sequence"/>
</dbReference>
<dbReference type="GO" id="GO:0140098">
    <property type="term" value="F:catalytic activity, acting on RNA"/>
    <property type="evidence" value="ECO:0007669"/>
    <property type="project" value="UniProtKB-ARBA"/>
</dbReference>
<dbReference type="GO" id="GO:0005829">
    <property type="term" value="C:cytosol"/>
    <property type="evidence" value="ECO:0007669"/>
    <property type="project" value="TreeGrafter"/>
</dbReference>
<dbReference type="GO" id="GO:0008033">
    <property type="term" value="P:tRNA processing"/>
    <property type="evidence" value="ECO:0007669"/>
    <property type="project" value="UniProtKB-KW"/>
</dbReference>
<keyword evidence="3" id="KW-1185">Reference proteome</keyword>
<evidence type="ECO:0000313" key="3">
    <source>
        <dbReference type="Proteomes" id="UP000280842"/>
    </source>
</evidence>
<dbReference type="InterPro" id="IPR020103">
    <property type="entry name" value="PsdUridine_synth_cat_dom_sf"/>
</dbReference>
<dbReference type="Gene3D" id="3.30.70.3160">
    <property type="match status" value="1"/>
</dbReference>
<dbReference type="InterPro" id="IPR050170">
    <property type="entry name" value="TruD_pseudoU_synthase"/>
</dbReference>
<dbReference type="PANTHER" id="PTHR47811">
    <property type="entry name" value="TRNA PSEUDOURIDINE SYNTHASE D"/>
    <property type="match status" value="1"/>
</dbReference>
<dbReference type="AlphaFoldDB" id="A0A3M0BF47"/>
<comment type="caution">
    <text evidence="2">The sequence shown here is derived from an EMBL/GenBank/DDBJ whole genome shotgun (WGS) entry which is preliminary data.</text>
</comment>
<sequence length="289" mass="34912">MYKIKQKPEFFIVSEVAQHKINKDGNFFLYLLIKRNMNTLDIAKKLDLSYAGLKDKQAITFQYVSSKKDYGDIYKEKQIDSFFILKKIGKINKKIKIGMLEGNFFSIKLDKKPEKRIDYFINYYDFQRIKPYNIQKGKELLFLERKLNKKENFFVDAYISYLWNKSLKLFLKENFEGKEIDFKDIKLFIPKDIDLNKLPKFWTILGYKAKLENSKIYYENVIKEEGFEFEEFIEILKKKRIKGDYRRTYEKAKNLKIQNNWISFYLKKGAYATMLLRFLYAKNSIFSIK</sequence>
<dbReference type="Pfam" id="PF01142">
    <property type="entry name" value="TruD"/>
    <property type="match status" value="2"/>
</dbReference>
<dbReference type="InterPro" id="IPR042214">
    <property type="entry name" value="TruD_catalytic"/>
</dbReference>
<dbReference type="Gene3D" id="1.10.1510.30">
    <property type="match status" value="1"/>
</dbReference>
<dbReference type="GO" id="GO:0001522">
    <property type="term" value="P:pseudouridine synthesis"/>
    <property type="evidence" value="ECO:0007669"/>
    <property type="project" value="InterPro"/>
</dbReference>
<reference evidence="2 3" key="1">
    <citation type="submission" date="2018-10" db="EMBL/GenBank/DDBJ databases">
        <title>Genomic Encyclopedia of Archaeal and Bacterial Type Strains, Phase II (KMG-II): from individual species to whole genera.</title>
        <authorList>
            <person name="Goeker M."/>
        </authorList>
    </citation>
    <scope>NUCLEOTIDE SEQUENCE [LARGE SCALE GENOMIC DNA]</scope>
    <source>
        <strain evidence="2 3">VM1</strain>
    </source>
</reference>
<keyword evidence="1" id="KW-0819">tRNA processing</keyword>
<proteinExistence type="predicted"/>
<protein>
    <submittedName>
        <fullName evidence="2">tRNA pseudouridine13 synthase</fullName>
    </submittedName>
</protein>
<organism evidence="2 3">
    <name type="scientific">Hydrogenothermus marinus</name>
    <dbReference type="NCBI Taxonomy" id="133270"/>
    <lineage>
        <taxon>Bacteria</taxon>
        <taxon>Pseudomonadati</taxon>
        <taxon>Aquificota</taxon>
        <taxon>Aquificia</taxon>
        <taxon>Aquificales</taxon>
        <taxon>Hydrogenothermaceae</taxon>
        <taxon>Hydrogenothermus</taxon>
    </lineage>
</organism>
<dbReference type="Gene3D" id="3.30.2350.20">
    <property type="entry name" value="TruD, catalytic domain"/>
    <property type="match status" value="2"/>
</dbReference>
<gene>
    <name evidence="2" type="ORF">CLV39_1271</name>
</gene>
<evidence type="ECO:0000256" key="1">
    <source>
        <dbReference type="ARBA" id="ARBA00022694"/>
    </source>
</evidence>
<dbReference type="PANTHER" id="PTHR47811:SF1">
    <property type="entry name" value="TRNA PSEUDOURIDINE SYNTHASE D"/>
    <property type="match status" value="1"/>
</dbReference>
<name>A0A3M0BF47_9AQUI</name>
<dbReference type="SUPFAM" id="SSF55120">
    <property type="entry name" value="Pseudouridine synthase"/>
    <property type="match status" value="1"/>
</dbReference>
<dbReference type="PROSITE" id="PS01268">
    <property type="entry name" value="UPF0024"/>
    <property type="match status" value="1"/>
</dbReference>
<accession>A0A3M0BF47</accession>
<dbReference type="InterPro" id="IPR020119">
    <property type="entry name" value="PsdUridine_synth_TruD_CS"/>
</dbReference>
<evidence type="ECO:0000313" key="2">
    <source>
        <dbReference type="EMBL" id="RMA93215.1"/>
    </source>
</evidence>
<dbReference type="GO" id="GO:0003723">
    <property type="term" value="F:RNA binding"/>
    <property type="evidence" value="ECO:0007669"/>
    <property type="project" value="InterPro"/>
</dbReference>
<dbReference type="GO" id="GO:0009982">
    <property type="term" value="F:pseudouridine synthase activity"/>
    <property type="evidence" value="ECO:0007669"/>
    <property type="project" value="InterPro"/>
</dbReference>
<dbReference type="EMBL" id="REFO01000013">
    <property type="protein sequence ID" value="RMA93215.1"/>
    <property type="molecule type" value="Genomic_DNA"/>
</dbReference>
<dbReference type="InterPro" id="IPR001656">
    <property type="entry name" value="PsdUridine_synth_TruD"/>
</dbReference>